<reference evidence="1" key="1">
    <citation type="submission" date="2018-05" db="EMBL/GenBank/DDBJ databases">
        <authorList>
            <person name="Lanie J.A."/>
            <person name="Ng W.-L."/>
            <person name="Kazmierczak K.M."/>
            <person name="Andrzejewski T.M."/>
            <person name="Davidsen T.M."/>
            <person name="Wayne K.J."/>
            <person name="Tettelin H."/>
            <person name="Glass J.I."/>
            <person name="Rusch D."/>
            <person name="Podicherti R."/>
            <person name="Tsui H.-C.T."/>
            <person name="Winkler M.E."/>
        </authorList>
    </citation>
    <scope>NUCLEOTIDE SEQUENCE</scope>
</reference>
<feature type="non-terminal residue" evidence="1">
    <location>
        <position position="331"/>
    </location>
</feature>
<dbReference type="Pfam" id="PF11175">
    <property type="entry name" value="DUF2961"/>
    <property type="match status" value="1"/>
</dbReference>
<name>A0A382H9J0_9ZZZZ</name>
<accession>A0A382H9J0</accession>
<organism evidence="1">
    <name type="scientific">marine metagenome</name>
    <dbReference type="NCBI Taxonomy" id="408172"/>
    <lineage>
        <taxon>unclassified sequences</taxon>
        <taxon>metagenomes</taxon>
        <taxon>ecological metagenomes</taxon>
    </lineage>
</organism>
<dbReference type="InterPro" id="IPR021345">
    <property type="entry name" value="DUF2961"/>
</dbReference>
<dbReference type="Gene3D" id="2.60.120.1390">
    <property type="match status" value="1"/>
</dbReference>
<gene>
    <name evidence="1" type="ORF">METZ01_LOCUS236828</name>
</gene>
<dbReference type="AlphaFoldDB" id="A0A382H9J0"/>
<feature type="non-terminal residue" evidence="1">
    <location>
        <position position="1"/>
    </location>
</feature>
<proteinExistence type="predicted"/>
<protein>
    <recommendedName>
        <fullName evidence="2">DUF2961 domain-containing protein</fullName>
    </recommendedName>
</protein>
<evidence type="ECO:0008006" key="2">
    <source>
        <dbReference type="Google" id="ProtNLM"/>
    </source>
</evidence>
<sequence>MLPPNELDANLGKLTRLSQAKTRSISAENFTGKKGKGGMAIEGRGKYAARDLEQGWKVSPCIDIQAGETVILAEIEGPGAIQSMWYGGTGALDHHRTTILRIYWEDQDQPSVECPLGDFFASGWGYAQIDSIPVTVNPNTSFNCFWPMPFRHKCRITIQNLRQEQINCFYQINYTLSKVPDDLAYFHAQFRRTNPLAYGEAYTIVNDIQGQGQYVGTAMAWGTNNNGWFSEGEIKFFIDGDDQFPTICGTGVEDYFGGSYGWVVDDQYRQYSTPYLGVPQIIRPDGVYHSQQRLAMYRWHIQDPIRFQENLRLTIQALGWRNNGRHLPLQD</sequence>
<dbReference type="EMBL" id="UINC01059971">
    <property type="protein sequence ID" value="SVB83974.1"/>
    <property type="molecule type" value="Genomic_DNA"/>
</dbReference>
<evidence type="ECO:0000313" key="1">
    <source>
        <dbReference type="EMBL" id="SVB83974.1"/>
    </source>
</evidence>